<dbReference type="GO" id="GO:0006631">
    <property type="term" value="P:fatty acid metabolic process"/>
    <property type="evidence" value="ECO:0007669"/>
    <property type="project" value="TreeGrafter"/>
</dbReference>
<dbReference type="GO" id="GO:0004366">
    <property type="term" value="F:glycerol-3-phosphate O-acyltransferase activity"/>
    <property type="evidence" value="ECO:0007669"/>
    <property type="project" value="TreeGrafter"/>
</dbReference>
<dbReference type="Pfam" id="PF01553">
    <property type="entry name" value="Acyltransferase"/>
    <property type="match status" value="1"/>
</dbReference>
<dbReference type="EMBL" id="IACT01006166">
    <property type="protein sequence ID" value="LAC25304.1"/>
    <property type="molecule type" value="mRNA"/>
</dbReference>
<evidence type="ECO:0000259" key="7">
    <source>
        <dbReference type="SMART" id="SM00563"/>
    </source>
</evidence>
<dbReference type="GO" id="GO:0006072">
    <property type="term" value="P:glycerol-3-phosphate metabolic process"/>
    <property type="evidence" value="ECO:0007669"/>
    <property type="project" value="TreeGrafter"/>
</dbReference>
<feature type="region of interest" description="Disordered" evidence="6">
    <location>
        <begin position="41"/>
        <end position="261"/>
    </location>
</feature>
<evidence type="ECO:0000256" key="4">
    <source>
        <dbReference type="ARBA" id="ARBA00023136"/>
    </source>
</evidence>
<dbReference type="PANTHER" id="PTHR12563:SF23">
    <property type="entry name" value="BCDNA.GH07066"/>
    <property type="match status" value="1"/>
</dbReference>
<feature type="compositionally biased region" description="Polar residues" evidence="6">
    <location>
        <begin position="657"/>
        <end position="670"/>
    </location>
</feature>
<keyword evidence="5 8" id="KW-0012">Acyltransferase</keyword>
<dbReference type="SUPFAM" id="SSF69593">
    <property type="entry name" value="Glycerol-3-phosphate (1)-acyltransferase"/>
    <property type="match status" value="1"/>
</dbReference>
<protein>
    <submittedName>
        <fullName evidence="8">Glycerol-3-phosphate acyltransferase 1</fullName>
    </submittedName>
</protein>
<dbReference type="InterPro" id="IPR041728">
    <property type="entry name" value="GPAT/DHAPAT_LPLAT"/>
</dbReference>
<feature type="compositionally biased region" description="Basic and acidic residues" evidence="6">
    <location>
        <begin position="118"/>
        <end position="136"/>
    </location>
</feature>
<dbReference type="InterPro" id="IPR045520">
    <property type="entry name" value="GPAT/DHAPAT_C"/>
</dbReference>
<comment type="subcellular location">
    <subcellularLocation>
        <location evidence="1">Membrane</location>
    </subcellularLocation>
</comment>
<evidence type="ECO:0000256" key="1">
    <source>
        <dbReference type="ARBA" id="ARBA00004370"/>
    </source>
</evidence>
<feature type="compositionally biased region" description="Polar residues" evidence="6">
    <location>
        <begin position="153"/>
        <end position="177"/>
    </location>
</feature>
<evidence type="ECO:0000256" key="3">
    <source>
        <dbReference type="ARBA" id="ARBA00022679"/>
    </source>
</evidence>
<dbReference type="PANTHER" id="PTHR12563">
    <property type="entry name" value="GLYCEROL-3-PHOSPHATE ACYLTRANSFERASE"/>
    <property type="match status" value="1"/>
</dbReference>
<evidence type="ECO:0000256" key="6">
    <source>
        <dbReference type="SAM" id="MobiDB-lite"/>
    </source>
</evidence>
<feature type="compositionally biased region" description="Polar residues" evidence="6">
    <location>
        <begin position="70"/>
        <end position="101"/>
    </location>
</feature>
<dbReference type="CDD" id="cd07993">
    <property type="entry name" value="LPLAT_DHAPAT-like"/>
    <property type="match status" value="1"/>
</dbReference>
<dbReference type="InterPro" id="IPR022284">
    <property type="entry name" value="GPAT/DHAPAT"/>
</dbReference>
<feature type="region of interest" description="Disordered" evidence="6">
    <location>
        <begin position="626"/>
        <end position="670"/>
    </location>
</feature>
<accession>A0A6A7G4B3</accession>
<feature type="compositionally biased region" description="Low complexity" evidence="6">
    <location>
        <begin position="102"/>
        <end position="113"/>
    </location>
</feature>
<feature type="domain" description="Phospholipid/glycerol acyltransferase" evidence="7">
    <location>
        <begin position="421"/>
        <end position="553"/>
    </location>
</feature>
<name>A0A6A7G4B3_9CRUS</name>
<keyword evidence="3 8" id="KW-0808">Transferase</keyword>
<dbReference type="Pfam" id="PF19277">
    <property type="entry name" value="GPAT_C"/>
    <property type="match status" value="2"/>
</dbReference>
<feature type="compositionally biased region" description="Polar residues" evidence="6">
    <location>
        <begin position="636"/>
        <end position="648"/>
    </location>
</feature>
<reference evidence="8" key="1">
    <citation type="submission" date="2017-11" db="EMBL/GenBank/DDBJ databases">
        <title>The sensing device of the deep-sea amphipod.</title>
        <authorList>
            <person name="Kobayashi H."/>
            <person name="Nagahama T."/>
            <person name="Arai W."/>
            <person name="Sasagawa Y."/>
            <person name="Umeda M."/>
            <person name="Hayashi T."/>
            <person name="Nikaido I."/>
            <person name="Watanabe H."/>
            <person name="Oguri K."/>
            <person name="Kitazato H."/>
            <person name="Fujioka K."/>
            <person name="Kido Y."/>
            <person name="Takami H."/>
        </authorList>
    </citation>
    <scope>NUCLEOTIDE SEQUENCE</scope>
    <source>
        <tissue evidence="8">Whole body</tissue>
    </source>
</reference>
<dbReference type="AlphaFoldDB" id="A0A6A7G4B3"/>
<evidence type="ECO:0000313" key="8">
    <source>
        <dbReference type="EMBL" id="LAC25304.1"/>
    </source>
</evidence>
<proteinExistence type="evidence at transcript level"/>
<dbReference type="GO" id="GO:0031966">
    <property type="term" value="C:mitochondrial membrane"/>
    <property type="evidence" value="ECO:0007669"/>
    <property type="project" value="TreeGrafter"/>
</dbReference>
<feature type="compositionally biased region" description="Polar residues" evidence="6">
    <location>
        <begin position="186"/>
        <end position="195"/>
    </location>
</feature>
<dbReference type="GO" id="GO:0019432">
    <property type="term" value="P:triglyceride biosynthetic process"/>
    <property type="evidence" value="ECO:0007669"/>
    <property type="project" value="TreeGrafter"/>
</dbReference>
<dbReference type="GO" id="GO:0008654">
    <property type="term" value="P:phospholipid biosynthetic process"/>
    <property type="evidence" value="ECO:0007669"/>
    <property type="project" value="TreeGrafter"/>
</dbReference>
<organism evidence="8">
    <name type="scientific">Hirondellea gigas</name>
    <dbReference type="NCBI Taxonomy" id="1518452"/>
    <lineage>
        <taxon>Eukaryota</taxon>
        <taxon>Metazoa</taxon>
        <taxon>Ecdysozoa</taxon>
        <taxon>Arthropoda</taxon>
        <taxon>Crustacea</taxon>
        <taxon>Multicrustacea</taxon>
        <taxon>Malacostraca</taxon>
        <taxon>Eumalacostraca</taxon>
        <taxon>Peracarida</taxon>
        <taxon>Amphipoda</taxon>
        <taxon>Amphilochidea</taxon>
        <taxon>Lysianassida</taxon>
        <taxon>Lysianassidira</taxon>
        <taxon>Lysianassoidea</taxon>
        <taxon>Lysianassidae</taxon>
        <taxon>Hirondellea</taxon>
    </lineage>
</organism>
<evidence type="ECO:0000256" key="5">
    <source>
        <dbReference type="ARBA" id="ARBA00023315"/>
    </source>
</evidence>
<keyword evidence="4" id="KW-0472">Membrane</keyword>
<dbReference type="SMART" id="SM00563">
    <property type="entry name" value="PlsC"/>
    <property type="match status" value="1"/>
</dbReference>
<evidence type="ECO:0000256" key="2">
    <source>
        <dbReference type="ARBA" id="ARBA00007937"/>
    </source>
</evidence>
<dbReference type="InterPro" id="IPR002123">
    <property type="entry name" value="Plipid/glycerol_acylTrfase"/>
</dbReference>
<comment type="similarity">
    <text evidence="2">Belongs to the GPAT/DAPAT family.</text>
</comment>
<sequence length="1043" mass="115430">MPALGIDSSSEVVSVAWSNIQQKQYNHQNLATTTDSAAAVRDASHKYDSVSNNSKSSRHHDKQTHHNCDTDSLNANTDNTCTYINGNASNTRKNISNGFSHTNTTNMNSNNTSYLEPEDSHHRLDSPQSSQKDKNHPSLHKSGVMSEQRELQALSSEQKMSCSTSATTTNTKFSQRHSLPILGAPFSNQRSSVNGTDAVKRPPLLHDNQSMGNRNDKDSCEVPTVPKTVRRRRRAAADGPGKAVVDSIPTPPPSPQSSRCGFTDLTQFQPYSYRGVSESAGAWGELGHHNLLHVTTRDPGQHWFTRYCCYLVHCCRITVDFPYPSVDNKVILQDERIVSALEQVVAETDQKEGQSYAATMAKQIARANDILDNMKAAISTTLIRLTGYVLFKVFSRLLTSVVVHKGQLEAIKEASKKGTPLIFVPLHRSHVDYLFVTWVLFNCQIPAPIVAAGENLNMTVFGALLRGTGGFFIKRRLESNKARKDVLYRSLLQGYMSHMLHAGYNLEFFIEGGRTRTGKPAMPKGGLLSVILDSYLSGMLDDAMIVPVAINYDRLVDGNFIREQLGQSKVPESFWGAVCAICKVLSTNYGQSRIDFGAPFSLKEFVQKSRFRQLAAPVTAAPARVIPAPDNKGHQRSLSSPVSDTQLTMKRLPSNPSPTQDTTSSNLHPAMSNSSLFGTELTDEYRGLVKKLGQHIVFDAERCQAMMSSNLVAWVMSFMYRDGATLHTLTAAVEELRTELQLRVRDVGFTGDAQHVVLHAVRLLGPTLISSDEKESSGGELLYKPVTLLPNVIELNYYANALLPVFALDAIVATSIKSVLECDLGSYVNCDTDITLHLDKVMRCSVRLCELLCHEFVLVAPCGKLSSKLLDVMDRLQMSGLLTECKRYNTSRRQAHDSWLDEDAAAESDDDSDTPVYNTVYTVSPTPDTLRHLDSFVNMLTPLLDAYCATIQSLQFLVGKQILEKDLVTKTQELVKTKLTQGEMKFGECIAADPIKNCLKMLEGELVLESHQQDSNKLIILTRQYDSIDALVPLLDSLNALRP</sequence>